<evidence type="ECO:0000313" key="1">
    <source>
        <dbReference type="EMBL" id="VDM84925.1"/>
    </source>
</evidence>
<accession>A0A3P7LRC9</accession>
<organism evidence="1 2">
    <name type="scientific">Strongylus vulgaris</name>
    <name type="common">Blood worm</name>
    <dbReference type="NCBI Taxonomy" id="40348"/>
    <lineage>
        <taxon>Eukaryota</taxon>
        <taxon>Metazoa</taxon>
        <taxon>Ecdysozoa</taxon>
        <taxon>Nematoda</taxon>
        <taxon>Chromadorea</taxon>
        <taxon>Rhabditida</taxon>
        <taxon>Rhabditina</taxon>
        <taxon>Rhabditomorpha</taxon>
        <taxon>Strongyloidea</taxon>
        <taxon>Strongylidae</taxon>
        <taxon>Strongylus</taxon>
    </lineage>
</organism>
<proteinExistence type="predicted"/>
<dbReference type="Proteomes" id="UP000270094">
    <property type="component" value="Unassembled WGS sequence"/>
</dbReference>
<gene>
    <name evidence="1" type="ORF">SVUK_LOCUS19923</name>
</gene>
<evidence type="ECO:0000313" key="2">
    <source>
        <dbReference type="Proteomes" id="UP000270094"/>
    </source>
</evidence>
<dbReference type="AlphaFoldDB" id="A0A3P7LRC9"/>
<protein>
    <submittedName>
        <fullName evidence="1">Uncharacterized protein</fullName>
    </submittedName>
</protein>
<dbReference type="EMBL" id="UYYB01134492">
    <property type="protein sequence ID" value="VDM84925.1"/>
    <property type="molecule type" value="Genomic_DNA"/>
</dbReference>
<sequence length="69" mass="7813">MLAERALQASREEELVRHASRQLCFCKGSAAWNPDGFEDYRRLSRVPTTSRPSSTACKRLTTSTPMSYC</sequence>
<name>A0A3P7LRC9_STRVU</name>
<keyword evidence="2" id="KW-1185">Reference proteome</keyword>
<reference evidence="1 2" key="1">
    <citation type="submission" date="2018-11" db="EMBL/GenBank/DDBJ databases">
        <authorList>
            <consortium name="Pathogen Informatics"/>
        </authorList>
    </citation>
    <scope>NUCLEOTIDE SEQUENCE [LARGE SCALE GENOMIC DNA]</scope>
</reference>